<feature type="transmembrane region" description="Helical" evidence="6">
    <location>
        <begin position="12"/>
        <end position="30"/>
    </location>
</feature>
<evidence type="ECO:0000259" key="7">
    <source>
        <dbReference type="Pfam" id="PF01292"/>
    </source>
</evidence>
<comment type="subcellular location">
    <subcellularLocation>
        <location evidence="1">Cell membrane</location>
        <topology evidence="1">Multi-pass membrane protein</topology>
    </subcellularLocation>
</comment>
<keyword evidence="9" id="KW-1185">Reference proteome</keyword>
<dbReference type="OrthoDB" id="196472at2"/>
<dbReference type="KEGG" id="smai:EXU30_15545"/>
<keyword evidence="4 6" id="KW-1133">Transmembrane helix</keyword>
<dbReference type="GO" id="GO:0022904">
    <property type="term" value="P:respiratory electron transport chain"/>
    <property type="evidence" value="ECO:0007669"/>
    <property type="project" value="InterPro"/>
</dbReference>
<feature type="domain" description="Cytochrome b561 bacterial/Ni-hydrogenase" evidence="7">
    <location>
        <begin position="9"/>
        <end position="178"/>
    </location>
</feature>
<dbReference type="Gene3D" id="1.20.950.20">
    <property type="entry name" value="Transmembrane di-heme cytochromes, Chain C"/>
    <property type="match status" value="1"/>
</dbReference>
<dbReference type="InterPro" id="IPR051542">
    <property type="entry name" value="Hydrogenase_cytochrome"/>
</dbReference>
<proteinExistence type="predicted"/>
<dbReference type="GO" id="GO:0009055">
    <property type="term" value="F:electron transfer activity"/>
    <property type="evidence" value="ECO:0007669"/>
    <property type="project" value="InterPro"/>
</dbReference>
<evidence type="ECO:0000313" key="8">
    <source>
        <dbReference type="EMBL" id="QBF83937.1"/>
    </source>
</evidence>
<dbReference type="PANTHER" id="PTHR30485:SF2">
    <property type="entry name" value="BLL0597 PROTEIN"/>
    <property type="match status" value="1"/>
</dbReference>
<dbReference type="InterPro" id="IPR011577">
    <property type="entry name" value="Cyt_b561_bac/Ni-Hgenase"/>
</dbReference>
<name>A0A411PK49_9GAMM</name>
<feature type="transmembrane region" description="Helical" evidence="6">
    <location>
        <begin position="147"/>
        <end position="166"/>
    </location>
</feature>
<dbReference type="SUPFAM" id="SSF81342">
    <property type="entry name" value="Transmembrane di-heme cytochromes"/>
    <property type="match status" value="1"/>
</dbReference>
<reference evidence="8 9" key="1">
    <citation type="submission" date="2019-02" db="EMBL/GenBank/DDBJ databases">
        <title>Shewanella sp. D4-2 isolated from Dokdo Island.</title>
        <authorList>
            <person name="Baek K."/>
        </authorList>
    </citation>
    <scope>NUCLEOTIDE SEQUENCE [LARGE SCALE GENOMIC DNA]</scope>
    <source>
        <strain evidence="8 9">D4-2</strain>
    </source>
</reference>
<sequence>MEQKTKSIVWDLPVRVFHWGIVVLMGGLWWTAEQGEMEWHQILAYVLAALLVMRWFWAAAGSQTAKFSDFIRSPKAVISYALNRSPSPTLGHNPLGGYMVLALMLMLTVQLVTGLFATDDIFTEGPLYAYVSSEQASWLTWLHKTNFTALQIFIAAHILAVILHQFKGDKLIQAMFSGKKLHDSALDSPKMKSAITAWVVLLIALGLLGYFLIWPIYQFM</sequence>
<dbReference type="GO" id="GO:0005886">
    <property type="term" value="C:plasma membrane"/>
    <property type="evidence" value="ECO:0007669"/>
    <property type="project" value="UniProtKB-SubCell"/>
</dbReference>
<evidence type="ECO:0000313" key="9">
    <source>
        <dbReference type="Proteomes" id="UP000291106"/>
    </source>
</evidence>
<dbReference type="PANTHER" id="PTHR30485">
    <property type="entry name" value="NI/FE-HYDROGENASE 1 B-TYPE CYTOCHROME SUBUNIT"/>
    <property type="match status" value="1"/>
</dbReference>
<keyword evidence="5 6" id="KW-0472">Membrane</keyword>
<dbReference type="Proteomes" id="UP000291106">
    <property type="component" value="Chromosome"/>
</dbReference>
<organism evidence="8 9">
    <name type="scientific">Shewanella maritima</name>
    <dbReference type="NCBI Taxonomy" id="2520507"/>
    <lineage>
        <taxon>Bacteria</taxon>
        <taxon>Pseudomonadati</taxon>
        <taxon>Pseudomonadota</taxon>
        <taxon>Gammaproteobacteria</taxon>
        <taxon>Alteromonadales</taxon>
        <taxon>Shewanellaceae</taxon>
        <taxon>Shewanella</taxon>
    </lineage>
</organism>
<keyword evidence="2" id="KW-1003">Cell membrane</keyword>
<accession>A0A411PK49</accession>
<dbReference type="AlphaFoldDB" id="A0A411PK49"/>
<dbReference type="GO" id="GO:0020037">
    <property type="term" value="F:heme binding"/>
    <property type="evidence" value="ECO:0007669"/>
    <property type="project" value="TreeGrafter"/>
</dbReference>
<feature type="transmembrane region" description="Helical" evidence="6">
    <location>
        <begin position="42"/>
        <end position="60"/>
    </location>
</feature>
<feature type="transmembrane region" description="Helical" evidence="6">
    <location>
        <begin position="95"/>
        <end position="117"/>
    </location>
</feature>
<dbReference type="Pfam" id="PF01292">
    <property type="entry name" value="Ni_hydr_CYTB"/>
    <property type="match status" value="1"/>
</dbReference>
<keyword evidence="3 6" id="KW-0812">Transmembrane</keyword>
<evidence type="ECO:0000256" key="2">
    <source>
        <dbReference type="ARBA" id="ARBA00022475"/>
    </source>
</evidence>
<dbReference type="InterPro" id="IPR016174">
    <property type="entry name" value="Di-haem_cyt_TM"/>
</dbReference>
<evidence type="ECO:0000256" key="5">
    <source>
        <dbReference type="ARBA" id="ARBA00023136"/>
    </source>
</evidence>
<dbReference type="RefSeq" id="WP_130601547.1">
    <property type="nucleotide sequence ID" value="NZ_CP036200.1"/>
</dbReference>
<gene>
    <name evidence="8" type="ORF">EXU30_15545</name>
</gene>
<dbReference type="EMBL" id="CP036200">
    <property type="protein sequence ID" value="QBF83937.1"/>
    <property type="molecule type" value="Genomic_DNA"/>
</dbReference>
<feature type="transmembrane region" description="Helical" evidence="6">
    <location>
        <begin position="195"/>
        <end position="217"/>
    </location>
</feature>
<evidence type="ECO:0000256" key="6">
    <source>
        <dbReference type="SAM" id="Phobius"/>
    </source>
</evidence>
<protein>
    <submittedName>
        <fullName evidence="8">Cytochrome B</fullName>
    </submittedName>
</protein>
<evidence type="ECO:0000256" key="4">
    <source>
        <dbReference type="ARBA" id="ARBA00022989"/>
    </source>
</evidence>
<evidence type="ECO:0000256" key="1">
    <source>
        <dbReference type="ARBA" id="ARBA00004651"/>
    </source>
</evidence>
<evidence type="ECO:0000256" key="3">
    <source>
        <dbReference type="ARBA" id="ARBA00022692"/>
    </source>
</evidence>